<dbReference type="STRING" id="50990.A0A4Y7PWU9"/>
<accession>A0A4Y7PWU9</accession>
<dbReference type="Pfam" id="PF01814">
    <property type="entry name" value="Hemerythrin"/>
    <property type="match status" value="1"/>
</dbReference>
<feature type="region of interest" description="Disordered" evidence="1">
    <location>
        <begin position="135"/>
        <end position="164"/>
    </location>
</feature>
<name>A0A4Y7PWU9_9AGAM</name>
<keyword evidence="4" id="KW-1185">Reference proteome</keyword>
<protein>
    <recommendedName>
        <fullName evidence="2">Hemerythrin-like domain-containing protein</fullName>
    </recommendedName>
</protein>
<evidence type="ECO:0000313" key="4">
    <source>
        <dbReference type="Proteomes" id="UP000294933"/>
    </source>
</evidence>
<dbReference type="AlphaFoldDB" id="A0A4Y7PWU9"/>
<evidence type="ECO:0000259" key="2">
    <source>
        <dbReference type="Pfam" id="PF01814"/>
    </source>
</evidence>
<sequence length="196" mass="22283">MAAGTNTGPLFSAIKKDHDEIFTYYDQYRKATSLDEQTRWSNQLMWEVARHSAGEEIVVYPLFEKHLGADGKKMADHDREDHQLVKNNLSKLEGMTVGSQEYNALLQETMTNLREHAISEEQHDLPSLENALNRDESQATANSFQRTKKFVPTRAHPSAPDKPPFETLAGFLAAPMDKLKDAFSKFPTEEMKENVI</sequence>
<evidence type="ECO:0000313" key="3">
    <source>
        <dbReference type="EMBL" id="TDL19010.1"/>
    </source>
</evidence>
<feature type="domain" description="Hemerythrin-like" evidence="2">
    <location>
        <begin position="12"/>
        <end position="126"/>
    </location>
</feature>
<dbReference type="PANTHER" id="PTHR35585">
    <property type="entry name" value="HHE DOMAIN PROTEIN (AFU_ORTHOLOGUE AFUA_4G00730)"/>
    <property type="match status" value="1"/>
</dbReference>
<dbReference type="EMBL" id="ML170201">
    <property type="protein sequence ID" value="TDL19010.1"/>
    <property type="molecule type" value="Genomic_DNA"/>
</dbReference>
<reference evidence="3 4" key="1">
    <citation type="submission" date="2018-06" db="EMBL/GenBank/DDBJ databases">
        <title>A transcriptomic atlas of mushroom development highlights an independent origin of complex multicellularity.</title>
        <authorList>
            <consortium name="DOE Joint Genome Institute"/>
            <person name="Krizsan K."/>
            <person name="Almasi E."/>
            <person name="Merenyi Z."/>
            <person name="Sahu N."/>
            <person name="Viragh M."/>
            <person name="Koszo T."/>
            <person name="Mondo S."/>
            <person name="Kiss B."/>
            <person name="Balint B."/>
            <person name="Kues U."/>
            <person name="Barry K."/>
            <person name="Hegedus J.C."/>
            <person name="Henrissat B."/>
            <person name="Johnson J."/>
            <person name="Lipzen A."/>
            <person name="Ohm R."/>
            <person name="Nagy I."/>
            <person name="Pangilinan J."/>
            <person name="Yan J."/>
            <person name="Xiong Y."/>
            <person name="Grigoriev I.V."/>
            <person name="Hibbett D.S."/>
            <person name="Nagy L.G."/>
        </authorList>
    </citation>
    <scope>NUCLEOTIDE SEQUENCE [LARGE SCALE GENOMIC DNA]</scope>
    <source>
        <strain evidence="3 4">SZMC22713</strain>
    </source>
</reference>
<dbReference type="OrthoDB" id="9983919at2759"/>
<organism evidence="3 4">
    <name type="scientific">Rickenella mellea</name>
    <dbReference type="NCBI Taxonomy" id="50990"/>
    <lineage>
        <taxon>Eukaryota</taxon>
        <taxon>Fungi</taxon>
        <taxon>Dikarya</taxon>
        <taxon>Basidiomycota</taxon>
        <taxon>Agaricomycotina</taxon>
        <taxon>Agaricomycetes</taxon>
        <taxon>Hymenochaetales</taxon>
        <taxon>Rickenellaceae</taxon>
        <taxon>Rickenella</taxon>
    </lineage>
</organism>
<dbReference type="PANTHER" id="PTHR35585:SF1">
    <property type="entry name" value="HHE DOMAIN PROTEIN (AFU_ORTHOLOGUE AFUA_4G00730)"/>
    <property type="match status" value="1"/>
</dbReference>
<gene>
    <name evidence="3" type="ORF">BD410DRAFT_453300</name>
</gene>
<dbReference type="Proteomes" id="UP000294933">
    <property type="component" value="Unassembled WGS sequence"/>
</dbReference>
<proteinExistence type="predicted"/>
<dbReference type="InterPro" id="IPR012312">
    <property type="entry name" value="Hemerythrin-like"/>
</dbReference>
<dbReference type="Gene3D" id="1.20.120.520">
    <property type="entry name" value="nmb1532 protein domain like"/>
    <property type="match status" value="1"/>
</dbReference>
<dbReference type="VEuPathDB" id="FungiDB:BD410DRAFT_453300"/>
<evidence type="ECO:0000256" key="1">
    <source>
        <dbReference type="SAM" id="MobiDB-lite"/>
    </source>
</evidence>